<dbReference type="PROSITE" id="PS51015">
    <property type="entry name" value="YDG"/>
    <property type="match status" value="1"/>
</dbReference>
<comment type="caution">
    <text evidence="5">The sequence shown here is derived from an EMBL/GenBank/DDBJ whole genome shotgun (WGS) entry which is preliminary data.</text>
</comment>
<dbReference type="SUPFAM" id="SSF88697">
    <property type="entry name" value="PUA domain-like"/>
    <property type="match status" value="1"/>
</dbReference>
<feature type="domain" description="YDG" evidence="4">
    <location>
        <begin position="132"/>
        <end position="288"/>
    </location>
</feature>
<dbReference type="GO" id="GO:0005634">
    <property type="term" value="C:nucleus"/>
    <property type="evidence" value="ECO:0007669"/>
    <property type="project" value="UniProtKB-SubCell"/>
</dbReference>
<dbReference type="SMART" id="SM00466">
    <property type="entry name" value="SRA"/>
    <property type="match status" value="1"/>
</dbReference>
<sequence>MVSSYEKERLANIERNKALLREMGLDKPFFEPKEIKRPKASAKKRKSVEEHEGAPSPKTSRTESGKSSTPPDSGSIRRSSRNAGKKVDYKSEIQRGSPLPVSFTSGVRTTENAGPLGRESGSKRIHDPKVFGSIPGVEVGTWWESREGCSADAIHAPWVAGIAPGPKGAYSVALSGGYADDVDFGYAFTYTGSGGRNLKGTKANPLNLRTAPQSSDQDFENNFNKALKISSESKKPIRVIRGYKLQSPYAPYEGYRYDGLYRVEKASERQWQEKGLEGFLVCKFAFVRLPGQPPLPRQADDESTEDASKEQVEESGQHEGCDRSRRMNIESAQKSQI</sequence>
<accession>A0AAD7KJL4</accession>
<evidence type="ECO:0000256" key="3">
    <source>
        <dbReference type="SAM" id="MobiDB-lite"/>
    </source>
</evidence>
<dbReference type="AlphaFoldDB" id="A0AAD7KJL4"/>
<dbReference type="InterPro" id="IPR045134">
    <property type="entry name" value="UHRF1/2-like"/>
</dbReference>
<dbReference type="GO" id="GO:0016567">
    <property type="term" value="P:protein ubiquitination"/>
    <property type="evidence" value="ECO:0007669"/>
    <property type="project" value="TreeGrafter"/>
</dbReference>
<dbReference type="InterPro" id="IPR015947">
    <property type="entry name" value="PUA-like_sf"/>
</dbReference>
<dbReference type="GO" id="GO:0044027">
    <property type="term" value="P:negative regulation of gene expression via chromosomal CpG island methylation"/>
    <property type="evidence" value="ECO:0007669"/>
    <property type="project" value="TreeGrafter"/>
</dbReference>
<dbReference type="InterPro" id="IPR036987">
    <property type="entry name" value="SRA-YDG_sf"/>
</dbReference>
<keyword evidence="1 2" id="KW-0539">Nucleus</keyword>
<keyword evidence="6" id="KW-1185">Reference proteome</keyword>
<dbReference type="PANTHER" id="PTHR14140:SF27">
    <property type="entry name" value="OS04G0289800 PROTEIN"/>
    <property type="match status" value="1"/>
</dbReference>
<dbReference type="EMBL" id="JARKIB010000001">
    <property type="protein sequence ID" value="KAJ7786350.1"/>
    <property type="molecule type" value="Genomic_DNA"/>
</dbReference>
<evidence type="ECO:0000256" key="2">
    <source>
        <dbReference type="PROSITE-ProRule" id="PRU00358"/>
    </source>
</evidence>
<evidence type="ECO:0000259" key="4">
    <source>
        <dbReference type="PROSITE" id="PS51015"/>
    </source>
</evidence>
<dbReference type="PANTHER" id="PTHR14140">
    <property type="entry name" value="E3 UBIQUITIN-PROTEIN LIGASE UHRF-RELATED"/>
    <property type="match status" value="1"/>
</dbReference>
<feature type="region of interest" description="Disordered" evidence="3">
    <location>
        <begin position="1"/>
        <end position="127"/>
    </location>
</feature>
<protein>
    <submittedName>
        <fullName evidence="5">PUA-like domain-containing protein</fullName>
    </submittedName>
</protein>
<evidence type="ECO:0000256" key="1">
    <source>
        <dbReference type="ARBA" id="ARBA00023242"/>
    </source>
</evidence>
<proteinExistence type="predicted"/>
<name>A0AAD7KJL4_9AGAR</name>
<comment type="subcellular location">
    <subcellularLocation>
        <location evidence="2">Nucleus</location>
    </subcellularLocation>
</comment>
<organism evidence="5 6">
    <name type="scientific">Mycena metata</name>
    <dbReference type="NCBI Taxonomy" id="1033252"/>
    <lineage>
        <taxon>Eukaryota</taxon>
        <taxon>Fungi</taxon>
        <taxon>Dikarya</taxon>
        <taxon>Basidiomycota</taxon>
        <taxon>Agaricomycotina</taxon>
        <taxon>Agaricomycetes</taxon>
        <taxon>Agaricomycetidae</taxon>
        <taxon>Agaricales</taxon>
        <taxon>Marasmiineae</taxon>
        <taxon>Mycenaceae</taxon>
        <taxon>Mycena</taxon>
    </lineage>
</organism>
<feature type="compositionally biased region" description="Basic and acidic residues" evidence="3">
    <location>
        <begin position="1"/>
        <end position="37"/>
    </location>
</feature>
<reference evidence="5" key="1">
    <citation type="submission" date="2023-03" db="EMBL/GenBank/DDBJ databases">
        <title>Massive genome expansion in bonnet fungi (Mycena s.s.) driven by repeated elements and novel gene families across ecological guilds.</title>
        <authorList>
            <consortium name="Lawrence Berkeley National Laboratory"/>
            <person name="Harder C.B."/>
            <person name="Miyauchi S."/>
            <person name="Viragh M."/>
            <person name="Kuo A."/>
            <person name="Thoen E."/>
            <person name="Andreopoulos B."/>
            <person name="Lu D."/>
            <person name="Skrede I."/>
            <person name="Drula E."/>
            <person name="Henrissat B."/>
            <person name="Morin E."/>
            <person name="Kohler A."/>
            <person name="Barry K."/>
            <person name="LaButti K."/>
            <person name="Morin E."/>
            <person name="Salamov A."/>
            <person name="Lipzen A."/>
            <person name="Mereny Z."/>
            <person name="Hegedus B."/>
            <person name="Baldrian P."/>
            <person name="Stursova M."/>
            <person name="Weitz H."/>
            <person name="Taylor A."/>
            <person name="Grigoriev I.V."/>
            <person name="Nagy L.G."/>
            <person name="Martin F."/>
            <person name="Kauserud H."/>
        </authorList>
    </citation>
    <scope>NUCLEOTIDE SEQUENCE</scope>
    <source>
        <strain evidence="5">CBHHK182m</strain>
    </source>
</reference>
<dbReference type="InterPro" id="IPR003105">
    <property type="entry name" value="SRA_YDG"/>
</dbReference>
<dbReference type="GO" id="GO:0061630">
    <property type="term" value="F:ubiquitin protein ligase activity"/>
    <property type="evidence" value="ECO:0007669"/>
    <property type="project" value="TreeGrafter"/>
</dbReference>
<evidence type="ECO:0000313" key="5">
    <source>
        <dbReference type="EMBL" id="KAJ7786350.1"/>
    </source>
</evidence>
<gene>
    <name evidence="5" type="ORF">B0H16DRAFT_1401515</name>
</gene>
<evidence type="ECO:0000313" key="6">
    <source>
        <dbReference type="Proteomes" id="UP001215598"/>
    </source>
</evidence>
<dbReference type="Pfam" id="PF02182">
    <property type="entry name" value="SAD_SRA"/>
    <property type="match status" value="1"/>
</dbReference>
<feature type="compositionally biased region" description="Basic and acidic residues" evidence="3">
    <location>
        <begin position="306"/>
        <end position="328"/>
    </location>
</feature>
<dbReference type="Proteomes" id="UP001215598">
    <property type="component" value="Unassembled WGS sequence"/>
</dbReference>
<feature type="region of interest" description="Disordered" evidence="3">
    <location>
        <begin position="292"/>
        <end position="337"/>
    </location>
</feature>
<dbReference type="Gene3D" id="2.30.280.10">
    <property type="entry name" value="SRA-YDG"/>
    <property type="match status" value="1"/>
</dbReference>
<feature type="compositionally biased region" description="Polar residues" evidence="3">
    <location>
        <begin position="102"/>
        <end position="112"/>
    </location>
</feature>